<organism evidence="2 3">
    <name type="scientific">Pseudokineococcus marinus</name>
    <dbReference type="NCBI Taxonomy" id="351215"/>
    <lineage>
        <taxon>Bacteria</taxon>
        <taxon>Bacillati</taxon>
        <taxon>Actinomycetota</taxon>
        <taxon>Actinomycetes</taxon>
        <taxon>Kineosporiales</taxon>
        <taxon>Kineosporiaceae</taxon>
        <taxon>Pseudokineococcus</taxon>
    </lineage>
</organism>
<dbReference type="EMBL" id="JABEMA010000030">
    <property type="protein sequence ID" value="NNH22264.1"/>
    <property type="molecule type" value="Genomic_DNA"/>
</dbReference>
<sequence>MSAPTSPAPRAATALRRVAALLRLRPLRAARAGAGPSRSPSRAGGPAVVTAPDRDALHRLLTGLLLEHPGEPMALLLVGLLPADGRDGVGDGSEDLLRALVEVAGSEDVDPGRSDFSLTAQVHLEPWHTSDGANVVQKG</sequence>
<evidence type="ECO:0000313" key="2">
    <source>
        <dbReference type="EMBL" id="NNH22264.1"/>
    </source>
</evidence>
<evidence type="ECO:0000313" key="3">
    <source>
        <dbReference type="Proteomes" id="UP000555552"/>
    </source>
</evidence>
<feature type="compositionally biased region" description="Low complexity" evidence="1">
    <location>
        <begin position="29"/>
        <end position="47"/>
    </location>
</feature>
<feature type="region of interest" description="Disordered" evidence="1">
    <location>
        <begin position="29"/>
        <end position="49"/>
    </location>
</feature>
<dbReference type="AlphaFoldDB" id="A0A849BNV4"/>
<accession>A0A849BNV4</accession>
<keyword evidence="3" id="KW-1185">Reference proteome</keyword>
<proteinExistence type="predicted"/>
<reference evidence="2 3" key="1">
    <citation type="submission" date="2020-05" db="EMBL/GenBank/DDBJ databases">
        <title>MicrobeNet Type strains.</title>
        <authorList>
            <person name="Nicholson A.C."/>
        </authorList>
    </citation>
    <scope>NUCLEOTIDE SEQUENCE [LARGE SCALE GENOMIC DNA]</scope>
    <source>
        <strain evidence="2 3">JCM 14547</strain>
    </source>
</reference>
<dbReference type="Proteomes" id="UP000555552">
    <property type="component" value="Unassembled WGS sequence"/>
</dbReference>
<gene>
    <name evidence="2" type="ORF">HLB09_04020</name>
</gene>
<protein>
    <submittedName>
        <fullName evidence="2">Uncharacterized protein</fullName>
    </submittedName>
</protein>
<evidence type="ECO:0000256" key="1">
    <source>
        <dbReference type="SAM" id="MobiDB-lite"/>
    </source>
</evidence>
<feature type="non-terminal residue" evidence="2">
    <location>
        <position position="139"/>
    </location>
</feature>
<comment type="caution">
    <text evidence="2">The sequence shown here is derived from an EMBL/GenBank/DDBJ whole genome shotgun (WGS) entry which is preliminary data.</text>
</comment>
<name>A0A849BNV4_9ACTN</name>